<evidence type="ECO:0000313" key="7">
    <source>
        <dbReference type="Proteomes" id="UP000278143"/>
    </source>
</evidence>
<evidence type="ECO:0000256" key="1">
    <source>
        <dbReference type="ARBA" id="ARBA00004340"/>
    </source>
</evidence>
<name>A0A4P9YW50_9FUNG</name>
<feature type="region of interest" description="Disordered" evidence="4">
    <location>
        <begin position="65"/>
        <end position="87"/>
    </location>
</feature>
<sequence>MVTVDIWCYIAGNDKQQQCFRIRARPTDTVYDLKKRIVQERAVKAITETAQIHLYKCPFPGEAKAHKTAKKQQRGANASGTAADLHDRPDIDARLRPLSNQQLTSEVLPELFRLEWTWSPRQWVPLRVRIHDKWAPQATFRLHDSKVGVVASIQHSSLRDLRELLRARLTGSGEGAGHEATEADHVRILNQQHGQITSLDQLRESQVYTVVIGEEAWRRFGKSTATDDEKQAHAELARQIARVERLSNVADKLIGQLIEASNALKRRSPGEDDAADRDTGGSQDASETVATSMHPTIGDAILVPDSLREPDVGSDGEGGADAQHSAKRARVARICSTPPKRIRSNSINQLLTRQAIEEARQATAVTTDANHQHATTLRRPRSRYNQVNLSDVFGHNAASRQRETSHAIAVPADKQAMEKATDSDDISKHVLDEHDNDGNLSDTVDIPTPPGMREFLEMRDAQLEQTRRKGLIPLSDLKFPVNAPGYEEVQAVEQRQLKLSKMYFKGKH</sequence>
<evidence type="ECO:0000256" key="2">
    <source>
        <dbReference type="ARBA" id="ARBA00004613"/>
    </source>
</evidence>
<dbReference type="GO" id="GO:0043657">
    <property type="term" value="C:host cell"/>
    <property type="evidence" value="ECO:0007669"/>
    <property type="project" value="UniProtKB-SubCell"/>
</dbReference>
<dbReference type="Pfam" id="PF20147">
    <property type="entry name" value="Crinkler"/>
    <property type="match status" value="1"/>
</dbReference>
<dbReference type="Proteomes" id="UP000278143">
    <property type="component" value="Unassembled WGS sequence"/>
</dbReference>
<feature type="domain" description="Crinkler effector protein N-terminal" evidence="5">
    <location>
        <begin position="4"/>
        <end position="70"/>
    </location>
</feature>
<dbReference type="AlphaFoldDB" id="A0A4P9YW50"/>
<comment type="subcellular location">
    <subcellularLocation>
        <location evidence="1">Host cell</location>
    </subcellularLocation>
    <subcellularLocation>
        <location evidence="2">Secreted</location>
    </subcellularLocation>
</comment>
<feature type="region of interest" description="Disordered" evidence="4">
    <location>
        <begin position="265"/>
        <end position="331"/>
    </location>
</feature>
<evidence type="ECO:0000259" key="5">
    <source>
        <dbReference type="Pfam" id="PF20147"/>
    </source>
</evidence>
<dbReference type="OrthoDB" id="10534455at2759"/>
<reference evidence="7" key="1">
    <citation type="journal article" date="2018" name="Nat. Microbiol.">
        <title>Leveraging single-cell genomics to expand the fungal tree of life.</title>
        <authorList>
            <person name="Ahrendt S.R."/>
            <person name="Quandt C.A."/>
            <person name="Ciobanu D."/>
            <person name="Clum A."/>
            <person name="Salamov A."/>
            <person name="Andreopoulos B."/>
            <person name="Cheng J.F."/>
            <person name="Woyke T."/>
            <person name="Pelin A."/>
            <person name="Henrissat B."/>
            <person name="Reynolds N.K."/>
            <person name="Benny G.L."/>
            <person name="Smith M.E."/>
            <person name="James T.Y."/>
            <person name="Grigoriev I.V."/>
        </authorList>
    </citation>
    <scope>NUCLEOTIDE SEQUENCE [LARGE SCALE GENOMIC DNA]</scope>
    <source>
        <strain evidence="7">Benny S71-1</strain>
    </source>
</reference>
<keyword evidence="7" id="KW-1185">Reference proteome</keyword>
<gene>
    <name evidence="6" type="ORF">SYNPS1DRAFT_29998</name>
</gene>
<dbReference type="EMBL" id="KZ990359">
    <property type="protein sequence ID" value="RKP24237.1"/>
    <property type="molecule type" value="Genomic_DNA"/>
</dbReference>
<organism evidence="6 7">
    <name type="scientific">Syncephalis pseudoplumigaleata</name>
    <dbReference type="NCBI Taxonomy" id="1712513"/>
    <lineage>
        <taxon>Eukaryota</taxon>
        <taxon>Fungi</taxon>
        <taxon>Fungi incertae sedis</taxon>
        <taxon>Zoopagomycota</taxon>
        <taxon>Zoopagomycotina</taxon>
        <taxon>Zoopagomycetes</taxon>
        <taxon>Zoopagales</taxon>
        <taxon>Piptocephalidaceae</taxon>
        <taxon>Syncephalis</taxon>
    </lineage>
</organism>
<proteinExistence type="predicted"/>
<dbReference type="InterPro" id="IPR045379">
    <property type="entry name" value="Crinkler_N"/>
</dbReference>
<dbReference type="GO" id="GO:0005576">
    <property type="term" value="C:extracellular region"/>
    <property type="evidence" value="ECO:0007669"/>
    <property type="project" value="UniProtKB-SubCell"/>
</dbReference>
<evidence type="ECO:0000256" key="4">
    <source>
        <dbReference type="SAM" id="MobiDB-lite"/>
    </source>
</evidence>
<accession>A0A4P9YW50</accession>
<evidence type="ECO:0000256" key="3">
    <source>
        <dbReference type="ARBA" id="ARBA00022525"/>
    </source>
</evidence>
<keyword evidence="3" id="KW-0964">Secreted</keyword>
<feature type="compositionally biased region" description="Polar residues" evidence="4">
    <location>
        <begin position="280"/>
        <end position="294"/>
    </location>
</feature>
<protein>
    <recommendedName>
        <fullName evidence="5">Crinkler effector protein N-terminal domain-containing protein</fullName>
    </recommendedName>
</protein>
<evidence type="ECO:0000313" key="6">
    <source>
        <dbReference type="EMBL" id="RKP24237.1"/>
    </source>
</evidence>